<accession>A0A841PM25</accession>
<dbReference type="EMBL" id="JACHHJ010000002">
    <property type="protein sequence ID" value="MBB6449810.1"/>
    <property type="molecule type" value="Genomic_DNA"/>
</dbReference>
<name>A0A841PM25_9BACL</name>
<organism evidence="1 2">
    <name type="scientific">Geomicrobium halophilum</name>
    <dbReference type="NCBI Taxonomy" id="549000"/>
    <lineage>
        <taxon>Bacteria</taxon>
        <taxon>Bacillati</taxon>
        <taxon>Bacillota</taxon>
        <taxon>Bacilli</taxon>
        <taxon>Bacillales</taxon>
        <taxon>Geomicrobium</taxon>
    </lineage>
</organism>
<dbReference type="AlphaFoldDB" id="A0A841PM25"/>
<proteinExistence type="predicted"/>
<dbReference type="Proteomes" id="UP000568839">
    <property type="component" value="Unassembled WGS sequence"/>
</dbReference>
<sequence>MGRATGNKLKTRLVQRFISFFPSKFLGRSRRIGPIGKTAQRQVYGGVLRYDFGGASIFISYKAVLRFGCSDRRIIDRFVSEGAPLLPFFEVREWSERISETRH</sequence>
<comment type="caution">
    <text evidence="1">The sequence shown here is derived from an EMBL/GenBank/DDBJ whole genome shotgun (WGS) entry which is preliminary data.</text>
</comment>
<keyword evidence="2" id="KW-1185">Reference proteome</keyword>
<reference evidence="1 2" key="1">
    <citation type="submission" date="2020-08" db="EMBL/GenBank/DDBJ databases">
        <title>Genomic Encyclopedia of Type Strains, Phase IV (KMG-IV): sequencing the most valuable type-strain genomes for metagenomic binning, comparative biology and taxonomic classification.</title>
        <authorList>
            <person name="Goeker M."/>
        </authorList>
    </citation>
    <scope>NUCLEOTIDE SEQUENCE [LARGE SCALE GENOMIC DNA]</scope>
    <source>
        <strain evidence="1 2">DSM 21769</strain>
    </source>
</reference>
<evidence type="ECO:0000313" key="2">
    <source>
        <dbReference type="Proteomes" id="UP000568839"/>
    </source>
</evidence>
<gene>
    <name evidence="1" type="ORF">HNR44_001788</name>
</gene>
<protein>
    <submittedName>
        <fullName evidence="1">Uncharacterized protein</fullName>
    </submittedName>
</protein>
<evidence type="ECO:0000313" key="1">
    <source>
        <dbReference type="EMBL" id="MBB6449810.1"/>
    </source>
</evidence>